<name>A0AAD2FUW0_9STRA</name>
<keyword evidence="1" id="KW-0175">Coiled coil</keyword>
<accession>A0AAD2FUW0</accession>
<dbReference type="AlphaFoldDB" id="A0AAD2FUW0"/>
<proteinExistence type="predicted"/>
<dbReference type="EMBL" id="CAKOGP040001850">
    <property type="protein sequence ID" value="CAJ1954040.1"/>
    <property type="molecule type" value="Genomic_DNA"/>
</dbReference>
<gene>
    <name evidence="3" type="ORF">CYCCA115_LOCUS14636</name>
</gene>
<comment type="caution">
    <text evidence="3">The sequence shown here is derived from an EMBL/GenBank/DDBJ whole genome shotgun (WGS) entry which is preliminary data.</text>
</comment>
<dbReference type="Proteomes" id="UP001295423">
    <property type="component" value="Unassembled WGS sequence"/>
</dbReference>
<protein>
    <submittedName>
        <fullName evidence="3">Uncharacterized protein</fullName>
    </submittedName>
</protein>
<sequence length="843" mass="95370">MSSRPTSESEDGRMDGSAMGDVNINGSHQEEQDNGDKEDHVQRNKQDDAEADYKFGPILSIGKAKHSTRMQTKSALAHFSIFLAGYWDRLSSLKDYSSQDQKQLYLLLEDKDLKEELIGSFCNYLSDADSKGKSRDGKIGWGTAQNYVSADRNYSLNNPQLHPLLSKDKLKECFGDTSYLSKSRISMRKAISNRSKEHGIPLVQPKAGALRSDWIAIAAICVFCGSEDLAEFWALCVGLIHMASRGNEMGYLKHQHGRCVDCPTSSPGGLAAAYEVNNFKQGGTYQLMHIFPHATNWELDWFFAQAYHMCLSQTNSEYVFPHTSQAALKTNKEDKYDSSGVSKMWGDRFKSVLRKLEDAKAKLAAVTGAPSYLYHQFTPGLCSHSPRKFIITEMGRTLRAIYFIFRAGWTVQNVHTIFDYIVKDSHHDVEAAKTSAGWKNKWNDQVWGGYSNQLSDLATPEEREKFDEFTIILFFNQHTHMDRNLRHLHGFSVLRFYQDFEQFLKDAQVQPGSQIFVQLVEHALQQAKVSRDMFDSWQQEIRTKFKQRNWYGMSLHDVPEFEIDSKPLIEDMAKLKSATLHISQGLHNVDDDVAKLNKNLEQLHRKVALVLDRQEQNSILLQRLLDGLANRGIPINIGEPPSLAAQVPTTAQPTAVAAAVAAFTPVELEGAQEVVPVPWPGQQTRNTNIEFDVVFKNRYKGSVSCVIIFKAWFQNQLAVAFYNMEKGAQIKSRNSFSSCKKVVDMMLKSLEKYPDQDDDLDVLAKEAMSSIMASNELGKEPTRSRMVTNSKQHGICLYDKGNYIERPFPPDTPDTVVQFFNARGNNPAGAKKRKHDLMEADIE</sequence>
<reference evidence="3" key="1">
    <citation type="submission" date="2023-08" db="EMBL/GenBank/DDBJ databases">
        <authorList>
            <person name="Audoor S."/>
            <person name="Bilcke G."/>
        </authorList>
    </citation>
    <scope>NUCLEOTIDE SEQUENCE</scope>
</reference>
<feature type="region of interest" description="Disordered" evidence="2">
    <location>
        <begin position="1"/>
        <end position="49"/>
    </location>
</feature>
<evidence type="ECO:0000256" key="1">
    <source>
        <dbReference type="SAM" id="Coils"/>
    </source>
</evidence>
<feature type="coiled-coil region" evidence="1">
    <location>
        <begin position="586"/>
        <end position="617"/>
    </location>
</feature>
<evidence type="ECO:0000313" key="3">
    <source>
        <dbReference type="EMBL" id="CAJ1954040.1"/>
    </source>
</evidence>
<evidence type="ECO:0000256" key="2">
    <source>
        <dbReference type="SAM" id="MobiDB-lite"/>
    </source>
</evidence>
<keyword evidence="4" id="KW-1185">Reference proteome</keyword>
<evidence type="ECO:0000313" key="4">
    <source>
        <dbReference type="Proteomes" id="UP001295423"/>
    </source>
</evidence>
<organism evidence="3 4">
    <name type="scientific">Cylindrotheca closterium</name>
    <dbReference type="NCBI Taxonomy" id="2856"/>
    <lineage>
        <taxon>Eukaryota</taxon>
        <taxon>Sar</taxon>
        <taxon>Stramenopiles</taxon>
        <taxon>Ochrophyta</taxon>
        <taxon>Bacillariophyta</taxon>
        <taxon>Bacillariophyceae</taxon>
        <taxon>Bacillariophycidae</taxon>
        <taxon>Bacillariales</taxon>
        <taxon>Bacillariaceae</taxon>
        <taxon>Cylindrotheca</taxon>
    </lineage>
</organism>
<feature type="compositionally biased region" description="Basic and acidic residues" evidence="2">
    <location>
        <begin position="28"/>
        <end position="49"/>
    </location>
</feature>